<dbReference type="InterPro" id="IPR022254">
    <property type="entry name" value="DUF3775"/>
</dbReference>
<protein>
    <recommendedName>
        <fullName evidence="3">DUF3775 domain-containing protein</fullName>
    </recommendedName>
</protein>
<evidence type="ECO:0008006" key="3">
    <source>
        <dbReference type="Google" id="ProtNLM"/>
    </source>
</evidence>
<dbReference type="EMBL" id="QEXV01000001">
    <property type="protein sequence ID" value="PWE18609.1"/>
    <property type="molecule type" value="Genomic_DNA"/>
</dbReference>
<organism evidence="1 2">
    <name type="scientific">Marinicauda salina</name>
    <dbReference type="NCBI Taxonomy" id="2135793"/>
    <lineage>
        <taxon>Bacteria</taxon>
        <taxon>Pseudomonadati</taxon>
        <taxon>Pseudomonadota</taxon>
        <taxon>Alphaproteobacteria</taxon>
        <taxon>Maricaulales</taxon>
        <taxon>Maricaulaceae</taxon>
        <taxon>Marinicauda</taxon>
    </lineage>
</organism>
<dbReference type="Proteomes" id="UP000245168">
    <property type="component" value="Unassembled WGS sequence"/>
</dbReference>
<evidence type="ECO:0000313" key="1">
    <source>
        <dbReference type="EMBL" id="PWE18609.1"/>
    </source>
</evidence>
<keyword evidence="2" id="KW-1185">Reference proteome</keyword>
<dbReference type="AlphaFoldDB" id="A0A2U2BXB0"/>
<dbReference type="Pfam" id="PF12616">
    <property type="entry name" value="DUF3775"/>
    <property type="match status" value="1"/>
</dbReference>
<name>A0A2U2BXB0_9PROT</name>
<evidence type="ECO:0000313" key="2">
    <source>
        <dbReference type="Proteomes" id="UP000245168"/>
    </source>
</evidence>
<reference evidence="2" key="1">
    <citation type="submission" date="2018-05" db="EMBL/GenBank/DDBJ databases">
        <authorList>
            <person name="Liu B.-T."/>
        </authorList>
    </citation>
    <scope>NUCLEOTIDE SEQUENCE [LARGE SCALE GENOMIC DNA]</scope>
    <source>
        <strain evidence="2">WD6-1</strain>
    </source>
</reference>
<dbReference type="OrthoDB" id="5641374at2"/>
<comment type="caution">
    <text evidence="1">The sequence shown here is derived from an EMBL/GenBank/DDBJ whole genome shotgun (WGS) entry which is preliminary data.</text>
</comment>
<accession>A0A2U2BXB0</accession>
<sequence>MAVELTITPKRAFYILVKAREFDEKVEQSDPDSGSNPADDRSVQILESAKDDPTFDELTQAIDACNVDEKADLLALIWVGRGDYAADEWDEARRQAEDALDEHLAAYVAGTPLSSDYLEEGLSALGYSLEKFEINRL</sequence>
<gene>
    <name evidence="1" type="ORF">DDZ18_03115</name>
</gene>
<proteinExistence type="predicted"/>
<dbReference type="RefSeq" id="WP_109251883.1">
    <property type="nucleotide sequence ID" value="NZ_QEXV01000001.1"/>
</dbReference>